<keyword evidence="3 6" id="KW-0812">Transmembrane</keyword>
<dbReference type="NCBIfam" id="TIGR02532">
    <property type="entry name" value="IV_pilin_GFxxxE"/>
    <property type="match status" value="1"/>
</dbReference>
<evidence type="ECO:0000256" key="2">
    <source>
        <dbReference type="ARBA" id="ARBA00022481"/>
    </source>
</evidence>
<evidence type="ECO:0000256" key="5">
    <source>
        <dbReference type="ARBA" id="ARBA00023136"/>
    </source>
</evidence>
<dbReference type="InterPro" id="IPR045584">
    <property type="entry name" value="Pilin-like"/>
</dbReference>
<sequence>MKKGDSGFTLIELLVVIAIIGILAVVALPALFKNINKAKIAKVESNYNAIKTAELNYYAENNAFESDLKKLDIEHLDISKTPIGGDYKIRMKNNENKIVTEYGPIKAYNVQKDGELGNYVDIDKYGDIYLSIQGFENNKLHINNEEFKRLVNKFGNENIFISSRPNSISYQTSEILIRIADNILPKPNDITK</sequence>
<dbReference type="RefSeq" id="WP_081014828.1">
    <property type="nucleotide sequence ID" value="NZ_CDNI01000026.1"/>
</dbReference>
<evidence type="ECO:0000313" key="8">
    <source>
        <dbReference type="Proteomes" id="UP000049127"/>
    </source>
</evidence>
<dbReference type="Gene3D" id="3.30.700.10">
    <property type="entry name" value="Glycoprotein, Type 4 Pilin"/>
    <property type="match status" value="1"/>
</dbReference>
<evidence type="ECO:0000256" key="4">
    <source>
        <dbReference type="ARBA" id="ARBA00022989"/>
    </source>
</evidence>
<proteinExistence type="predicted"/>
<dbReference type="PANTHER" id="PTHR30093">
    <property type="entry name" value="GENERAL SECRETION PATHWAY PROTEIN G"/>
    <property type="match status" value="1"/>
</dbReference>
<accession>A0A0C7L506</accession>
<keyword evidence="4 6" id="KW-1133">Transmembrane helix</keyword>
<dbReference type="AlphaFoldDB" id="A0A0C7L506"/>
<dbReference type="OrthoDB" id="9854961at2"/>
<dbReference type="EMBL" id="CEKZ01000026">
    <property type="protein sequence ID" value="CEP41551.1"/>
    <property type="molecule type" value="Genomic_DNA"/>
</dbReference>
<organism evidence="7 8">
    <name type="scientific">Paraclostridium sordellii</name>
    <name type="common">Clostridium sordellii</name>
    <dbReference type="NCBI Taxonomy" id="1505"/>
    <lineage>
        <taxon>Bacteria</taxon>
        <taxon>Bacillati</taxon>
        <taxon>Bacillota</taxon>
        <taxon>Clostridia</taxon>
        <taxon>Peptostreptococcales</taxon>
        <taxon>Peptostreptococcaceae</taxon>
        <taxon>Paraclostridium</taxon>
    </lineage>
</organism>
<dbReference type="PROSITE" id="PS00409">
    <property type="entry name" value="PROKAR_NTER_METHYL"/>
    <property type="match status" value="1"/>
</dbReference>
<evidence type="ECO:0000313" key="7">
    <source>
        <dbReference type="EMBL" id="CEP41551.1"/>
    </source>
</evidence>
<evidence type="ECO:0000256" key="3">
    <source>
        <dbReference type="ARBA" id="ARBA00022692"/>
    </source>
</evidence>
<evidence type="ECO:0000256" key="6">
    <source>
        <dbReference type="SAM" id="Phobius"/>
    </source>
</evidence>
<feature type="transmembrane region" description="Helical" evidence="6">
    <location>
        <begin position="6"/>
        <end position="32"/>
    </location>
</feature>
<keyword evidence="5 6" id="KW-0472">Membrane</keyword>
<reference evidence="7 8" key="1">
    <citation type="submission" date="2015-01" db="EMBL/GenBank/DDBJ databases">
        <authorList>
            <person name="Aslett A.Martin."/>
            <person name="De Silva Nishadi"/>
        </authorList>
    </citation>
    <scope>NUCLEOTIDE SEQUENCE [LARGE SCALE GENOMIC DNA]</scope>
    <source>
        <strain evidence="7 8">R28058</strain>
    </source>
</reference>
<protein>
    <submittedName>
        <fullName evidence="7">Pilin</fullName>
    </submittedName>
</protein>
<dbReference type="PANTHER" id="PTHR30093:SF44">
    <property type="entry name" value="TYPE II SECRETION SYSTEM CORE PROTEIN G"/>
    <property type="match status" value="1"/>
</dbReference>
<dbReference type="SUPFAM" id="SSF54523">
    <property type="entry name" value="Pili subunits"/>
    <property type="match status" value="1"/>
</dbReference>
<dbReference type="Pfam" id="PF07963">
    <property type="entry name" value="N_methyl"/>
    <property type="match status" value="1"/>
</dbReference>
<name>A0A0C7L506_PARSO</name>
<dbReference type="Pfam" id="PF22434">
    <property type="entry name" value="PilW_C"/>
    <property type="match status" value="1"/>
</dbReference>
<dbReference type="GO" id="GO:0016020">
    <property type="term" value="C:membrane"/>
    <property type="evidence" value="ECO:0007669"/>
    <property type="project" value="UniProtKB-SubCell"/>
</dbReference>
<dbReference type="Proteomes" id="UP000049127">
    <property type="component" value="Unassembled WGS sequence"/>
</dbReference>
<evidence type="ECO:0000256" key="1">
    <source>
        <dbReference type="ARBA" id="ARBA00004167"/>
    </source>
</evidence>
<gene>
    <name evidence="7" type="primary">xcpT</name>
    <name evidence="7" type="ORF">R28058_31791</name>
</gene>
<comment type="subcellular location">
    <subcellularLocation>
        <location evidence="1">Membrane</location>
        <topology evidence="1">Single-pass membrane protein</topology>
    </subcellularLocation>
</comment>
<dbReference type="InterPro" id="IPR012902">
    <property type="entry name" value="N_methyl_site"/>
</dbReference>
<keyword evidence="2" id="KW-0488">Methylation</keyword>